<comment type="caution">
    <text evidence="4">The sequence shown here is derived from an EMBL/GenBank/DDBJ whole genome shotgun (WGS) entry which is preliminary data.</text>
</comment>
<dbReference type="InterPro" id="IPR029056">
    <property type="entry name" value="Ribokinase-like"/>
</dbReference>
<keyword evidence="4" id="KW-0808">Transferase</keyword>
<dbReference type="Gene3D" id="3.40.1190.20">
    <property type="match status" value="1"/>
</dbReference>
<sequence length="253" mass="26812">MALRRDPHVLVVGGSDSSGGAGIARDIETISALGVRACLAVSAVTIQTHQAVTAIHHLQPSLVADQMRAALRANKVSAIKIGMLPTRRVIMAVAAVLSENLRIPAILDPVLASSSGRPLVEANAIDVMKRDLIPLCRLVTPNLIELAVLTGSELAVDDEDTLRQGRRLLAAGPRALLLKGGHAVGPRSTDILLLPDQDPIRFDTPRLATSMRGTGCMLASAIAAYLANARSLDDSVCEGKRFVFDKLRKNSAE</sequence>
<dbReference type="InterPro" id="IPR013749">
    <property type="entry name" value="PM/HMP-P_kinase-1"/>
</dbReference>
<reference evidence="5" key="1">
    <citation type="journal article" date="2019" name="Int. J. Syst. Evol. Microbiol.">
        <title>The Global Catalogue of Microorganisms (GCM) 10K type strain sequencing project: providing services to taxonomists for standard genome sequencing and annotation.</title>
        <authorList>
            <consortium name="The Broad Institute Genomics Platform"/>
            <consortium name="The Broad Institute Genome Sequencing Center for Infectious Disease"/>
            <person name="Wu L."/>
            <person name="Ma J."/>
        </authorList>
    </citation>
    <scope>NUCLEOTIDE SEQUENCE [LARGE SCALE GENOMIC DNA]</scope>
    <source>
        <strain evidence="5">ICMP 19515</strain>
    </source>
</reference>
<dbReference type="PANTHER" id="PTHR20858">
    <property type="entry name" value="PHOSPHOMETHYLPYRIMIDINE KINASE"/>
    <property type="match status" value="1"/>
</dbReference>
<dbReference type="Proteomes" id="UP001595648">
    <property type="component" value="Unassembled WGS sequence"/>
</dbReference>
<evidence type="ECO:0000259" key="3">
    <source>
        <dbReference type="Pfam" id="PF08543"/>
    </source>
</evidence>
<dbReference type="GO" id="GO:0016301">
    <property type="term" value="F:kinase activity"/>
    <property type="evidence" value="ECO:0007669"/>
    <property type="project" value="UniProtKB-KW"/>
</dbReference>
<dbReference type="RefSeq" id="WP_378987602.1">
    <property type="nucleotide sequence ID" value="NZ_JBHRVD010000001.1"/>
</dbReference>
<feature type="domain" description="Pyridoxamine kinase/Phosphomethylpyrimidine kinase" evidence="3">
    <location>
        <begin position="16"/>
        <end position="249"/>
    </location>
</feature>
<dbReference type="EMBL" id="JBHRVD010000001">
    <property type="protein sequence ID" value="MFC3321387.1"/>
    <property type="molecule type" value="Genomic_DNA"/>
</dbReference>
<dbReference type="EC" id="2.7.1.49" evidence="2"/>
<keyword evidence="4" id="KW-0418">Kinase</keyword>
<dbReference type="PANTHER" id="PTHR20858:SF17">
    <property type="entry name" value="HYDROXYMETHYLPYRIMIDINE_PHOSPHOMETHYLPYRIMIDINE KINASE THI20-RELATED"/>
    <property type="match status" value="1"/>
</dbReference>
<evidence type="ECO:0000256" key="2">
    <source>
        <dbReference type="ARBA" id="ARBA00012135"/>
    </source>
</evidence>
<name>A0ABV7MHN9_9HYPH</name>
<protein>
    <recommendedName>
        <fullName evidence="2">hydroxymethylpyrimidine kinase</fullName>
        <ecNumber evidence="2">2.7.1.49</ecNumber>
    </recommendedName>
</protein>
<comment type="pathway">
    <text evidence="1">Cofactor biosynthesis; thiamine diphosphate biosynthesis.</text>
</comment>
<proteinExistence type="predicted"/>
<evidence type="ECO:0000313" key="5">
    <source>
        <dbReference type="Proteomes" id="UP001595648"/>
    </source>
</evidence>
<keyword evidence="5" id="KW-1185">Reference proteome</keyword>
<evidence type="ECO:0000256" key="1">
    <source>
        <dbReference type="ARBA" id="ARBA00004948"/>
    </source>
</evidence>
<dbReference type="InterPro" id="IPR004399">
    <property type="entry name" value="HMP/HMP-P_kinase_dom"/>
</dbReference>
<evidence type="ECO:0000313" key="4">
    <source>
        <dbReference type="EMBL" id="MFC3321387.1"/>
    </source>
</evidence>
<organism evidence="4 5">
    <name type="scientific">Mesorhizobium cantuariense</name>
    <dbReference type="NCBI Taxonomy" id="1300275"/>
    <lineage>
        <taxon>Bacteria</taxon>
        <taxon>Pseudomonadati</taxon>
        <taxon>Pseudomonadota</taxon>
        <taxon>Alphaproteobacteria</taxon>
        <taxon>Hyphomicrobiales</taxon>
        <taxon>Phyllobacteriaceae</taxon>
        <taxon>Mesorhizobium</taxon>
    </lineage>
</organism>
<accession>A0ABV7MHN9</accession>
<dbReference type="Pfam" id="PF08543">
    <property type="entry name" value="Phos_pyr_kin"/>
    <property type="match status" value="1"/>
</dbReference>
<gene>
    <name evidence="4" type="ORF">ACFOJ9_06300</name>
</gene>
<dbReference type="SUPFAM" id="SSF53613">
    <property type="entry name" value="Ribokinase-like"/>
    <property type="match status" value="1"/>
</dbReference>
<dbReference type="CDD" id="cd01169">
    <property type="entry name" value="HMPP_kinase"/>
    <property type="match status" value="1"/>
</dbReference>